<comment type="caution">
    <text evidence="2">The sequence shown here is derived from an EMBL/GenBank/DDBJ whole genome shotgun (WGS) entry which is preliminary data.</text>
</comment>
<dbReference type="InterPro" id="IPR029062">
    <property type="entry name" value="Class_I_gatase-like"/>
</dbReference>
<protein>
    <recommendedName>
        <fullName evidence="1">DJ-1/PfpI domain-containing protein</fullName>
    </recommendedName>
</protein>
<dbReference type="AlphaFoldDB" id="A0A418NQL9"/>
<reference evidence="2 3" key="1">
    <citation type="submission" date="2018-08" db="EMBL/GenBank/DDBJ databases">
        <title>Erythrobacter zhengii sp.nov., a bacterium isolated from deep-sea sediment.</title>
        <authorList>
            <person name="Fang C."/>
            <person name="Wu Y.-H."/>
            <person name="Sun C."/>
            <person name="Wang H."/>
            <person name="Cheng H."/>
            <person name="Meng F.-X."/>
            <person name="Wang C.-S."/>
            <person name="Xu X.-W."/>
        </authorList>
    </citation>
    <scope>NUCLEOTIDE SEQUENCE [LARGE SCALE GENOMIC DNA]</scope>
    <source>
        <strain evidence="2 3">V18</strain>
    </source>
</reference>
<dbReference type="Proteomes" id="UP000286576">
    <property type="component" value="Unassembled WGS sequence"/>
</dbReference>
<proteinExistence type="predicted"/>
<keyword evidence="3" id="KW-1185">Reference proteome</keyword>
<dbReference type="PANTHER" id="PTHR43130">
    <property type="entry name" value="ARAC-FAMILY TRANSCRIPTIONAL REGULATOR"/>
    <property type="match status" value="1"/>
</dbReference>
<dbReference type="EMBL" id="QXFL01000006">
    <property type="protein sequence ID" value="RIV84607.1"/>
    <property type="molecule type" value="Genomic_DNA"/>
</dbReference>
<dbReference type="InterPro" id="IPR052158">
    <property type="entry name" value="INH-QAR"/>
</dbReference>
<feature type="domain" description="DJ-1/PfpI" evidence="1">
    <location>
        <begin position="4"/>
        <end position="164"/>
    </location>
</feature>
<evidence type="ECO:0000313" key="3">
    <source>
        <dbReference type="Proteomes" id="UP000286576"/>
    </source>
</evidence>
<dbReference type="Gene3D" id="3.40.50.880">
    <property type="match status" value="1"/>
</dbReference>
<sequence>MHPITVVLTEGYSDWEIAPLCGAGRAFYRAELRFVSPKGGALKSAAGLSIAETGRFEAPDDGVVVVCGGPAFEADDGLDIGQKLRQSRESGCVIAGICGGTIALARASMLDDVNHTSNGPDYLKNYVEAYSGTGRYVDEPRAVRDKDIITAPAPAPASFAREVLVAAGLDPQKAEELENMLGAEHSN</sequence>
<dbReference type="OrthoDB" id="8030967at2"/>
<accession>A0A418NQL9</accession>
<dbReference type="SUPFAM" id="SSF52317">
    <property type="entry name" value="Class I glutamine amidotransferase-like"/>
    <property type="match status" value="1"/>
</dbReference>
<evidence type="ECO:0000259" key="1">
    <source>
        <dbReference type="Pfam" id="PF01965"/>
    </source>
</evidence>
<gene>
    <name evidence="2" type="ORF">D2V07_13565</name>
</gene>
<dbReference type="GO" id="GO:0006355">
    <property type="term" value="P:regulation of DNA-templated transcription"/>
    <property type="evidence" value="ECO:0007669"/>
    <property type="project" value="TreeGrafter"/>
</dbReference>
<dbReference type="RefSeq" id="WP_119587499.1">
    <property type="nucleotide sequence ID" value="NZ_CAWODQ010000026.1"/>
</dbReference>
<dbReference type="InterPro" id="IPR002818">
    <property type="entry name" value="DJ-1/PfpI"/>
</dbReference>
<name>A0A418NQL9_9SPHN</name>
<organism evidence="2 3">
    <name type="scientific">Aurantiacibacter zhengii</name>
    <dbReference type="NCBI Taxonomy" id="2307003"/>
    <lineage>
        <taxon>Bacteria</taxon>
        <taxon>Pseudomonadati</taxon>
        <taxon>Pseudomonadota</taxon>
        <taxon>Alphaproteobacteria</taxon>
        <taxon>Sphingomonadales</taxon>
        <taxon>Erythrobacteraceae</taxon>
        <taxon>Aurantiacibacter</taxon>
    </lineage>
</organism>
<dbReference type="Pfam" id="PF01965">
    <property type="entry name" value="DJ-1_PfpI"/>
    <property type="match status" value="1"/>
</dbReference>
<evidence type="ECO:0000313" key="2">
    <source>
        <dbReference type="EMBL" id="RIV84607.1"/>
    </source>
</evidence>
<dbReference type="PANTHER" id="PTHR43130:SF2">
    <property type="entry name" value="DJ-1_PFPI DOMAIN-CONTAINING PROTEIN"/>
    <property type="match status" value="1"/>
</dbReference>